<reference evidence="3" key="1">
    <citation type="journal article" date="2018" name="Nat. Commun.">
        <title>MRP3 is a sex determining gene in the diatom Pseudo-nitzschia multistriata.</title>
        <authorList>
            <person name="Vitale L."/>
            <person name="Entrambasaguas L."/>
            <person name="Anestis K."/>
            <person name="Fattorini N."/>
            <person name="Romano F."/>
            <person name="Minucci C."/>
            <person name="De Luca P."/>
            <person name="Biffali E."/>
            <person name="Vyverman W."/>
            <person name="Sanges R."/>
            <person name="Montresor M."/>
        </authorList>
    </citation>
    <scope>NUCLEOTIDE SEQUENCE</scope>
</reference>
<evidence type="ECO:0000313" key="3">
    <source>
        <dbReference type="EMBL" id="QQP23546.1"/>
    </source>
</evidence>
<dbReference type="Gene3D" id="3.80.10.10">
    <property type="entry name" value="Ribonuclease Inhibitor"/>
    <property type="match status" value="2"/>
</dbReference>
<dbReference type="InterPro" id="IPR052941">
    <property type="entry name" value="StomDev_PlantInt_Reg"/>
</dbReference>
<sequence length="613" mass="68342">MSLNNQANPCTVVAEVIDPNAVVTAPRYPRARPYSQRHLDGMEAQVVNQEQSQHVTFEADNKAAFFADSSEGKNRFGKVSNEKKGYNLLSSKWYWYAMIAMTLIFLVLVGYGFGSGLFLLKRGNATLNNDPAKDGSTPNGSDPSSISDSSNTVQDRQDYKYSIVTLLGLPMVMERTSPQARAVEWLAYQDEPLFDVTKETSAEEQDRHHEILEQRYALVVWYFDQGGPTVWKTINRDESAGWVEFGAGVHECDWKGVDCDYENGNTETGTVIGLRLSPALGLVLTGTHLSTELGMLTALRRVDFSDQRLQGTIPDEWASMTNLKSVILSKNQLQTTVPEWIGRSSEEGGGWQNLEQLALDDNFLYGSLPSSMRNLRKLTHLELQVNPQLEGRFDELLFLEKEDEATGLPGQNLEILDLSNTRLKGKIPKITLPSIRSFRLWNLPGFSGTLPPDIGSWSNLEIFSIKEMPGLTGTLPTEFGSLEKLEILEVLDSNFMSGELPKELGNLSSNLKTINFRYTNQTGTLPVEWSSLVNLENLNLLQNKYLTGTIPSEYGYMTSLRSLDLRGTSLSGEVSQEVCAIDSMETLQADCSYKNDKSVGKIVCLCCLWCHDV</sequence>
<keyword evidence="2" id="KW-1133">Transmembrane helix</keyword>
<proteinExistence type="evidence at transcript level"/>
<keyword evidence="2" id="KW-0472">Membrane</keyword>
<dbReference type="SUPFAM" id="SSF52047">
    <property type="entry name" value="RNI-like"/>
    <property type="match status" value="1"/>
</dbReference>
<feature type="transmembrane region" description="Helical" evidence="2">
    <location>
        <begin position="93"/>
        <end position="120"/>
    </location>
</feature>
<gene>
    <name evidence="3" type="primary">MRP2</name>
</gene>
<protein>
    <submittedName>
        <fullName evidence="3">Mating-type related plus 2</fullName>
    </submittedName>
</protein>
<reference evidence="3" key="2">
    <citation type="submission" date="2020-10" db="EMBL/GenBank/DDBJ databases">
        <authorList>
            <person name="Ferrante M.I."/>
            <person name="Russo M.T."/>
        </authorList>
    </citation>
    <scope>NUCLEOTIDE SEQUENCE</scope>
</reference>
<evidence type="ECO:0000256" key="2">
    <source>
        <dbReference type="SAM" id="Phobius"/>
    </source>
</evidence>
<dbReference type="PANTHER" id="PTHR48004:SF42">
    <property type="entry name" value="PROTEIN TOO MANY MOUTHS-RELATED"/>
    <property type="match status" value="1"/>
</dbReference>
<dbReference type="InterPro" id="IPR001611">
    <property type="entry name" value="Leu-rich_rpt"/>
</dbReference>
<organism evidence="3">
    <name type="scientific">Pseudo-nitzschia multistriata</name>
    <dbReference type="NCBI Taxonomy" id="183589"/>
    <lineage>
        <taxon>Eukaryota</taxon>
        <taxon>Sar</taxon>
        <taxon>Stramenopiles</taxon>
        <taxon>Ochrophyta</taxon>
        <taxon>Bacillariophyta</taxon>
        <taxon>Bacillariophyceae</taxon>
        <taxon>Bacillariophycidae</taxon>
        <taxon>Bacillariales</taxon>
        <taxon>Bacillariaceae</taxon>
        <taxon>Pseudo-nitzschia</taxon>
    </lineage>
</organism>
<name>A0A7T8G790_9STRA</name>
<accession>A0A7T8G790</accession>
<dbReference type="Pfam" id="PF00560">
    <property type="entry name" value="LRR_1"/>
    <property type="match status" value="1"/>
</dbReference>
<feature type="region of interest" description="Disordered" evidence="1">
    <location>
        <begin position="130"/>
        <end position="153"/>
    </location>
</feature>
<feature type="compositionally biased region" description="Low complexity" evidence="1">
    <location>
        <begin position="141"/>
        <end position="150"/>
    </location>
</feature>
<evidence type="ECO:0000256" key="1">
    <source>
        <dbReference type="SAM" id="MobiDB-lite"/>
    </source>
</evidence>
<dbReference type="InterPro" id="IPR032675">
    <property type="entry name" value="LRR_dom_sf"/>
</dbReference>
<keyword evidence="2" id="KW-0812">Transmembrane</keyword>
<dbReference type="AlphaFoldDB" id="A0A7T8G790"/>
<dbReference type="PANTHER" id="PTHR48004">
    <property type="entry name" value="OS01G0149700 PROTEIN"/>
    <property type="match status" value="1"/>
</dbReference>
<dbReference type="EMBL" id="MW116956">
    <property type="protein sequence ID" value="QQP23546.1"/>
    <property type="molecule type" value="mRNA"/>
</dbReference>